<comment type="cofactor">
    <cofactor evidence="1">
        <name>Mo-bis(molybdopterin guanine dinucleotide)</name>
        <dbReference type="ChEBI" id="CHEBI:60539"/>
    </cofactor>
</comment>
<keyword evidence="2" id="KW-0004">4Fe-4S</keyword>
<dbReference type="PANTHER" id="PTHR43105">
    <property type="entry name" value="RESPIRATORY NITRATE REDUCTASE"/>
    <property type="match status" value="1"/>
</dbReference>
<name>A0A1G9ZVM1_9BACI</name>
<dbReference type="PANTHER" id="PTHR43105:SF10">
    <property type="entry name" value="NADH-QUINONE OXIDOREDUCTASE SUBUNIT G"/>
    <property type="match status" value="1"/>
</dbReference>
<dbReference type="RefSeq" id="WP_245686819.1">
    <property type="nucleotide sequence ID" value="NZ_BJVZ01000006.1"/>
</dbReference>
<evidence type="ECO:0000256" key="5">
    <source>
        <dbReference type="ARBA" id="ARBA00023014"/>
    </source>
</evidence>
<evidence type="ECO:0000256" key="2">
    <source>
        <dbReference type="ARBA" id="ARBA00022485"/>
    </source>
</evidence>
<keyword evidence="4" id="KW-0408">Iron</keyword>
<evidence type="ECO:0000313" key="7">
    <source>
        <dbReference type="EMBL" id="SDN25499.1"/>
    </source>
</evidence>
<evidence type="ECO:0000256" key="3">
    <source>
        <dbReference type="ARBA" id="ARBA00022723"/>
    </source>
</evidence>
<dbReference type="PROSITE" id="PS51669">
    <property type="entry name" value="4FE4S_MOW_BIS_MGD"/>
    <property type="match status" value="1"/>
</dbReference>
<dbReference type="InterPro" id="IPR050123">
    <property type="entry name" value="Prok_molybdopt-oxidoreductase"/>
</dbReference>
<dbReference type="Gene3D" id="3.30.200.210">
    <property type="match status" value="1"/>
</dbReference>
<dbReference type="InterPro" id="IPR006963">
    <property type="entry name" value="Mopterin_OxRdtase_4Fe-4S_dom"/>
</dbReference>
<evidence type="ECO:0000256" key="4">
    <source>
        <dbReference type="ARBA" id="ARBA00023004"/>
    </source>
</evidence>
<feature type="domain" description="4Fe-4S Mo/W bis-MGD-type" evidence="6">
    <location>
        <begin position="19"/>
        <end position="75"/>
    </location>
</feature>
<proteinExistence type="predicted"/>
<dbReference type="EMBL" id="FNIG01000003">
    <property type="protein sequence ID" value="SDN25499.1"/>
    <property type="molecule type" value="Genomic_DNA"/>
</dbReference>
<keyword evidence="8" id="KW-1185">Reference proteome</keyword>
<accession>A0A1G9ZVM1</accession>
<dbReference type="AlphaFoldDB" id="A0A1G9ZVM1"/>
<dbReference type="GO" id="GO:0016491">
    <property type="term" value="F:oxidoreductase activity"/>
    <property type="evidence" value="ECO:0007669"/>
    <property type="project" value="InterPro"/>
</dbReference>
<protein>
    <submittedName>
        <fullName evidence="7">Molybdopterin oxidoreductase Fe4S4 domain-containing protein</fullName>
    </submittedName>
</protein>
<keyword evidence="3" id="KW-0479">Metal-binding</keyword>
<dbReference type="SMART" id="SM00926">
    <property type="entry name" value="Molybdop_Fe4S4"/>
    <property type="match status" value="1"/>
</dbReference>
<gene>
    <name evidence="7" type="ORF">SAMN05216498_1869</name>
</gene>
<evidence type="ECO:0000313" key="8">
    <source>
        <dbReference type="Proteomes" id="UP000199334"/>
    </source>
</evidence>
<dbReference type="STRING" id="237069.SAMN05216498_1869"/>
<dbReference type="Proteomes" id="UP000199334">
    <property type="component" value="Unassembled WGS sequence"/>
</dbReference>
<dbReference type="GO" id="GO:0046872">
    <property type="term" value="F:metal ion binding"/>
    <property type="evidence" value="ECO:0007669"/>
    <property type="project" value="UniProtKB-KW"/>
</dbReference>
<dbReference type="Pfam" id="PF04879">
    <property type="entry name" value="Molybdop_Fe4S4"/>
    <property type="match status" value="1"/>
</dbReference>
<dbReference type="SUPFAM" id="SSF53706">
    <property type="entry name" value="Formate dehydrogenase/DMSO reductase, domains 1-3"/>
    <property type="match status" value="1"/>
</dbReference>
<sequence length="145" mass="16493">MAWETLREDINVYSQGEIDRWVYSTCNICSNGCGCFIAVKDNKIVGMKGNKDYPINRGRLGPKGENQWWANNSSDRLSTPLIRNSQGVLVQVQMHLKVLYGDGVMINEMHTMLNQTENKTSLKTEINTIQETLSQLVRHITEIFG</sequence>
<dbReference type="GO" id="GO:0051539">
    <property type="term" value="F:4 iron, 4 sulfur cluster binding"/>
    <property type="evidence" value="ECO:0007669"/>
    <property type="project" value="UniProtKB-KW"/>
</dbReference>
<evidence type="ECO:0000256" key="1">
    <source>
        <dbReference type="ARBA" id="ARBA00001942"/>
    </source>
</evidence>
<reference evidence="7 8" key="1">
    <citation type="submission" date="2016-10" db="EMBL/GenBank/DDBJ databases">
        <authorList>
            <person name="de Groot N.N."/>
        </authorList>
    </citation>
    <scope>NUCLEOTIDE SEQUENCE [LARGE SCALE GENOMIC DNA]</scope>
    <source>
        <strain evidence="7 8">CGMCC 1.3442</strain>
    </source>
</reference>
<keyword evidence="5" id="KW-0411">Iron-sulfur</keyword>
<evidence type="ECO:0000259" key="6">
    <source>
        <dbReference type="PROSITE" id="PS51669"/>
    </source>
</evidence>
<organism evidence="7 8">
    <name type="scientific">Tenuibacillus multivorans</name>
    <dbReference type="NCBI Taxonomy" id="237069"/>
    <lineage>
        <taxon>Bacteria</taxon>
        <taxon>Bacillati</taxon>
        <taxon>Bacillota</taxon>
        <taxon>Bacilli</taxon>
        <taxon>Bacillales</taxon>
        <taxon>Bacillaceae</taxon>
        <taxon>Tenuibacillus</taxon>
    </lineage>
</organism>